<dbReference type="GeneID" id="81363797"/>
<reference evidence="2" key="2">
    <citation type="journal article" date="2023" name="IMA Fungus">
        <title>Comparative genomic study of the Penicillium genus elucidates a diverse pangenome and 15 lateral gene transfer events.</title>
        <authorList>
            <person name="Petersen C."/>
            <person name="Sorensen T."/>
            <person name="Nielsen M.R."/>
            <person name="Sondergaard T.E."/>
            <person name="Sorensen J.L."/>
            <person name="Fitzpatrick D.A."/>
            <person name="Frisvad J.C."/>
            <person name="Nielsen K.L."/>
        </authorList>
    </citation>
    <scope>NUCLEOTIDE SEQUENCE</scope>
    <source>
        <strain evidence="2">IBT 29677</strain>
    </source>
</reference>
<dbReference type="OrthoDB" id="4361759at2759"/>
<gene>
    <name evidence="2" type="ORF">N7509_000170</name>
</gene>
<feature type="chain" id="PRO_5040781650" evidence="1">
    <location>
        <begin position="22"/>
        <end position="157"/>
    </location>
</feature>
<dbReference type="Proteomes" id="UP001147747">
    <property type="component" value="Unassembled WGS sequence"/>
</dbReference>
<feature type="signal peptide" evidence="1">
    <location>
        <begin position="1"/>
        <end position="21"/>
    </location>
</feature>
<dbReference type="RefSeq" id="XP_056494682.1">
    <property type="nucleotide sequence ID" value="XM_056624817.1"/>
</dbReference>
<protein>
    <submittedName>
        <fullName evidence="2">Uncharacterized protein</fullName>
    </submittedName>
</protein>
<evidence type="ECO:0000256" key="1">
    <source>
        <dbReference type="SAM" id="SignalP"/>
    </source>
</evidence>
<reference evidence="2" key="1">
    <citation type="submission" date="2022-12" db="EMBL/GenBank/DDBJ databases">
        <authorList>
            <person name="Petersen C."/>
        </authorList>
    </citation>
    <scope>NUCLEOTIDE SEQUENCE</scope>
    <source>
        <strain evidence="2">IBT 29677</strain>
    </source>
</reference>
<evidence type="ECO:0000313" key="2">
    <source>
        <dbReference type="EMBL" id="KAJ5414836.1"/>
    </source>
</evidence>
<comment type="caution">
    <text evidence="2">The sequence shown here is derived from an EMBL/GenBank/DDBJ whole genome shotgun (WGS) entry which is preliminary data.</text>
</comment>
<name>A0A9W9WCE5_9EURO</name>
<evidence type="ECO:0000313" key="3">
    <source>
        <dbReference type="Proteomes" id="UP001147747"/>
    </source>
</evidence>
<proteinExistence type="predicted"/>
<keyword evidence="1" id="KW-0732">Signal</keyword>
<keyword evidence="3" id="KW-1185">Reference proteome</keyword>
<organism evidence="2 3">
    <name type="scientific">Penicillium cosmopolitanum</name>
    <dbReference type="NCBI Taxonomy" id="1131564"/>
    <lineage>
        <taxon>Eukaryota</taxon>
        <taxon>Fungi</taxon>
        <taxon>Dikarya</taxon>
        <taxon>Ascomycota</taxon>
        <taxon>Pezizomycotina</taxon>
        <taxon>Eurotiomycetes</taxon>
        <taxon>Eurotiomycetidae</taxon>
        <taxon>Eurotiales</taxon>
        <taxon>Aspergillaceae</taxon>
        <taxon>Penicillium</taxon>
    </lineage>
</organism>
<dbReference type="EMBL" id="JAPZBU010000002">
    <property type="protein sequence ID" value="KAJ5414836.1"/>
    <property type="molecule type" value="Genomic_DNA"/>
</dbReference>
<sequence length="157" mass="17289">MKLSLQICIGVLAALSSSANGLVFRDRLTQDVDGTTLNLVHGIQGEEEVTFDVDAHSLQFNAWEFNTEGQPDTDAVIRPINSPATLVCREGSICSLDLNGEDQQVYRIDRISGAIFSFQDTASSLYISRTSDLRLELSPELTEDGYFTMHKITASEL</sequence>
<accession>A0A9W9WCE5</accession>
<dbReference type="AlphaFoldDB" id="A0A9W9WCE5"/>